<evidence type="ECO:0000256" key="1">
    <source>
        <dbReference type="SAM" id="Phobius"/>
    </source>
</evidence>
<name>A0A5N7B4F6_9EURO</name>
<organism evidence="2 3">
    <name type="scientific">Aspergillus bertholletiae</name>
    <dbReference type="NCBI Taxonomy" id="1226010"/>
    <lineage>
        <taxon>Eukaryota</taxon>
        <taxon>Fungi</taxon>
        <taxon>Dikarya</taxon>
        <taxon>Ascomycota</taxon>
        <taxon>Pezizomycotina</taxon>
        <taxon>Eurotiomycetes</taxon>
        <taxon>Eurotiomycetidae</taxon>
        <taxon>Eurotiales</taxon>
        <taxon>Aspergillaceae</taxon>
        <taxon>Aspergillus</taxon>
        <taxon>Aspergillus subgen. Circumdati</taxon>
    </lineage>
</organism>
<dbReference type="AlphaFoldDB" id="A0A5N7B4F6"/>
<feature type="transmembrane region" description="Helical" evidence="1">
    <location>
        <begin position="60"/>
        <end position="84"/>
    </location>
</feature>
<keyword evidence="1" id="KW-0472">Membrane</keyword>
<dbReference type="EMBL" id="ML736244">
    <property type="protein sequence ID" value="KAE8376259.1"/>
    <property type="molecule type" value="Genomic_DNA"/>
</dbReference>
<proteinExistence type="predicted"/>
<keyword evidence="1" id="KW-1133">Transmembrane helix</keyword>
<accession>A0A5N7B4F6</accession>
<evidence type="ECO:0000313" key="3">
    <source>
        <dbReference type="Proteomes" id="UP000326198"/>
    </source>
</evidence>
<protein>
    <submittedName>
        <fullName evidence="2">Uncharacterized protein</fullName>
    </submittedName>
</protein>
<reference evidence="2 3" key="1">
    <citation type="submission" date="2019-04" db="EMBL/GenBank/DDBJ databases">
        <title>Friends and foes A comparative genomics studyof 23 Aspergillus species from section Flavi.</title>
        <authorList>
            <consortium name="DOE Joint Genome Institute"/>
            <person name="Kjaerbolling I."/>
            <person name="Vesth T."/>
            <person name="Frisvad J.C."/>
            <person name="Nybo J.L."/>
            <person name="Theobald S."/>
            <person name="Kildgaard S."/>
            <person name="Isbrandt T."/>
            <person name="Kuo A."/>
            <person name="Sato A."/>
            <person name="Lyhne E.K."/>
            <person name="Kogle M.E."/>
            <person name="Wiebenga A."/>
            <person name="Kun R.S."/>
            <person name="Lubbers R.J."/>
            <person name="Makela M.R."/>
            <person name="Barry K."/>
            <person name="Chovatia M."/>
            <person name="Clum A."/>
            <person name="Daum C."/>
            <person name="Haridas S."/>
            <person name="He G."/>
            <person name="LaButti K."/>
            <person name="Lipzen A."/>
            <person name="Mondo S."/>
            <person name="Riley R."/>
            <person name="Salamov A."/>
            <person name="Simmons B.A."/>
            <person name="Magnuson J.K."/>
            <person name="Henrissat B."/>
            <person name="Mortensen U.H."/>
            <person name="Larsen T.O."/>
            <person name="Devries R.P."/>
            <person name="Grigoriev I.V."/>
            <person name="Machida M."/>
            <person name="Baker S.E."/>
            <person name="Andersen M.R."/>
        </authorList>
    </citation>
    <scope>NUCLEOTIDE SEQUENCE [LARGE SCALE GENOMIC DNA]</scope>
    <source>
        <strain evidence="2 3">IBT 29228</strain>
    </source>
</reference>
<gene>
    <name evidence="2" type="ORF">BDV26DRAFT_241721</name>
</gene>
<sequence>MHRIERPALSRKEILHWYSFGSLIFRTFSFIHPFPLFIFFKKKTHGWMCSWGYMTYGSNARVGVEFSFLVSIVSWHSLILLFSARPGSARPLMSGP</sequence>
<feature type="transmembrane region" description="Helical" evidence="1">
    <location>
        <begin position="20"/>
        <end position="40"/>
    </location>
</feature>
<keyword evidence="1" id="KW-0812">Transmembrane</keyword>
<evidence type="ECO:0000313" key="2">
    <source>
        <dbReference type="EMBL" id="KAE8376259.1"/>
    </source>
</evidence>
<keyword evidence="3" id="KW-1185">Reference proteome</keyword>
<dbReference type="Proteomes" id="UP000326198">
    <property type="component" value="Unassembled WGS sequence"/>
</dbReference>